<dbReference type="InterPro" id="IPR003000">
    <property type="entry name" value="Sirtuin"/>
</dbReference>
<comment type="caution">
    <text evidence="6">The sequence shown here is derived from an EMBL/GenBank/DDBJ whole genome shotgun (WGS) entry which is preliminary data.</text>
</comment>
<dbReference type="PROSITE" id="PS50305">
    <property type="entry name" value="SIRTUIN"/>
    <property type="match status" value="1"/>
</dbReference>
<keyword evidence="4" id="KW-0479">Metal-binding</keyword>
<dbReference type="EC" id="2.3.1.286" evidence="1"/>
<dbReference type="Gene3D" id="3.30.1600.10">
    <property type="entry name" value="SIR2/SIRT2 'Small Domain"/>
    <property type="match status" value="1"/>
</dbReference>
<dbReference type="SUPFAM" id="SSF52467">
    <property type="entry name" value="DHS-like NAD/FAD-binding domain"/>
    <property type="match status" value="1"/>
</dbReference>
<evidence type="ECO:0000259" key="5">
    <source>
        <dbReference type="PROSITE" id="PS50305"/>
    </source>
</evidence>
<evidence type="ECO:0000256" key="4">
    <source>
        <dbReference type="PROSITE-ProRule" id="PRU00236"/>
    </source>
</evidence>
<dbReference type="InterPro" id="IPR026590">
    <property type="entry name" value="Ssirtuin_cat_dom"/>
</dbReference>
<protein>
    <recommendedName>
        <fullName evidence="1">protein acetyllysine N-acetyltransferase</fullName>
        <ecNumber evidence="1">2.3.1.286</ecNumber>
    </recommendedName>
</protein>
<dbReference type="Proteomes" id="UP001596494">
    <property type="component" value="Unassembled WGS sequence"/>
</dbReference>
<keyword evidence="4" id="KW-0862">Zinc</keyword>
<keyword evidence="2 6" id="KW-0808">Transferase</keyword>
<dbReference type="Pfam" id="PF02146">
    <property type="entry name" value="SIR2"/>
    <property type="match status" value="1"/>
</dbReference>
<feature type="binding site" evidence="4">
    <location>
        <position position="150"/>
    </location>
    <ligand>
        <name>Zn(2+)</name>
        <dbReference type="ChEBI" id="CHEBI:29105"/>
    </ligand>
</feature>
<dbReference type="InterPro" id="IPR026591">
    <property type="entry name" value="Sirtuin_cat_small_dom_sf"/>
</dbReference>
<accession>A0ABW2K3T4</accession>
<gene>
    <name evidence="6" type="ORF">ACFQMN_10685</name>
</gene>
<dbReference type="Gene3D" id="3.40.50.1220">
    <property type="entry name" value="TPP-binding domain"/>
    <property type="match status" value="1"/>
</dbReference>
<keyword evidence="3" id="KW-0520">NAD</keyword>
<organism evidence="6 7">
    <name type="scientific">Halobacillus campisalis</name>
    <dbReference type="NCBI Taxonomy" id="435909"/>
    <lineage>
        <taxon>Bacteria</taxon>
        <taxon>Bacillati</taxon>
        <taxon>Bacillota</taxon>
        <taxon>Bacilli</taxon>
        <taxon>Bacillales</taxon>
        <taxon>Bacillaceae</taxon>
        <taxon>Halobacillus</taxon>
    </lineage>
</organism>
<keyword evidence="7" id="KW-1185">Reference proteome</keyword>
<evidence type="ECO:0000313" key="7">
    <source>
        <dbReference type="Proteomes" id="UP001596494"/>
    </source>
</evidence>
<dbReference type="CDD" id="cd01407">
    <property type="entry name" value="SIR2-fam"/>
    <property type="match status" value="1"/>
</dbReference>
<feature type="domain" description="Deacetylase sirtuin-type" evidence="5">
    <location>
        <begin position="1"/>
        <end position="246"/>
    </location>
</feature>
<feature type="binding site" evidence="4">
    <location>
        <position position="153"/>
    </location>
    <ligand>
        <name>Zn(2+)</name>
        <dbReference type="ChEBI" id="CHEBI:29105"/>
    </ligand>
</feature>
<dbReference type="InterPro" id="IPR050134">
    <property type="entry name" value="NAD-dep_sirtuin_deacylases"/>
</dbReference>
<proteinExistence type="predicted"/>
<evidence type="ECO:0000256" key="3">
    <source>
        <dbReference type="ARBA" id="ARBA00023027"/>
    </source>
</evidence>
<dbReference type="GO" id="GO:0034979">
    <property type="term" value="F:NAD-dependent protein lysine deacetylase activity"/>
    <property type="evidence" value="ECO:0007669"/>
    <property type="project" value="UniProtKB-EC"/>
</dbReference>
<evidence type="ECO:0000256" key="2">
    <source>
        <dbReference type="ARBA" id="ARBA00022679"/>
    </source>
</evidence>
<dbReference type="NCBIfam" id="NF001754">
    <property type="entry name" value="PRK00481.1-4"/>
    <property type="match status" value="1"/>
</dbReference>
<dbReference type="PANTHER" id="PTHR11085:SF4">
    <property type="entry name" value="NAD-DEPENDENT PROTEIN DEACYLASE"/>
    <property type="match status" value="1"/>
</dbReference>
<sequence>MSEKLVAAARQIDEAASIVILTGAGVSTASGIPDFRSSKGVWTYDRRREDYMSSEYFAYDPMDFWKKYKEIFRIKLLQEYHPNPVHHFIKNLETEHRDVNIITQNVDGLHAAAHSRRVVEYHGSLDKASCPSCGKVFTIDYVLEHETPECDACHTIIKPNVVLFGDLITAHDEAEAIIDQADFLMVLGTSLQVTPFSLLPEYAVSRGIPSLLINKEPTIKDYLFDEVITKDLKTVIPQLEQYLKNVSSSE</sequence>
<feature type="active site" description="Proton acceptor" evidence="4">
    <location>
        <position position="122"/>
    </location>
</feature>
<dbReference type="PANTHER" id="PTHR11085">
    <property type="entry name" value="NAD-DEPENDENT PROTEIN DEACYLASE SIRTUIN-5, MITOCHONDRIAL-RELATED"/>
    <property type="match status" value="1"/>
</dbReference>
<dbReference type="EMBL" id="JBHTBY010000008">
    <property type="protein sequence ID" value="MFC7321349.1"/>
    <property type="molecule type" value="Genomic_DNA"/>
</dbReference>
<feature type="binding site" evidence="4">
    <location>
        <position position="130"/>
    </location>
    <ligand>
        <name>Zn(2+)</name>
        <dbReference type="ChEBI" id="CHEBI:29105"/>
    </ligand>
</feature>
<reference evidence="7" key="1">
    <citation type="journal article" date="2019" name="Int. J. Syst. Evol. Microbiol.">
        <title>The Global Catalogue of Microorganisms (GCM) 10K type strain sequencing project: providing services to taxonomists for standard genome sequencing and annotation.</title>
        <authorList>
            <consortium name="The Broad Institute Genomics Platform"/>
            <consortium name="The Broad Institute Genome Sequencing Center for Infectious Disease"/>
            <person name="Wu L."/>
            <person name="Ma J."/>
        </authorList>
    </citation>
    <scope>NUCLEOTIDE SEQUENCE [LARGE SCALE GENOMIC DNA]</scope>
    <source>
        <strain evidence="7">CCUG 73951</strain>
    </source>
</reference>
<dbReference type="InterPro" id="IPR029035">
    <property type="entry name" value="DHS-like_NAD/FAD-binding_dom"/>
</dbReference>
<evidence type="ECO:0000256" key="1">
    <source>
        <dbReference type="ARBA" id="ARBA00012928"/>
    </source>
</evidence>
<evidence type="ECO:0000313" key="6">
    <source>
        <dbReference type="EMBL" id="MFC7321349.1"/>
    </source>
</evidence>
<keyword evidence="6" id="KW-0012">Acyltransferase</keyword>
<dbReference type="RefSeq" id="WP_289216447.1">
    <property type="nucleotide sequence ID" value="NZ_JAPVRC010000006.1"/>
</dbReference>
<name>A0ABW2K3T4_9BACI</name>
<feature type="binding site" evidence="4">
    <location>
        <position position="133"/>
    </location>
    <ligand>
        <name>Zn(2+)</name>
        <dbReference type="ChEBI" id="CHEBI:29105"/>
    </ligand>
</feature>